<dbReference type="HOGENOM" id="CLU_1994953_0_0_1"/>
<name>B4M2A8_DROVI</name>
<gene>
    <name evidence="2" type="primary">Dvir\GJ19455</name>
    <name evidence="2" type="ORF">Dvir_GJ19455</name>
</gene>
<proteinExistence type="predicted"/>
<dbReference type="EMBL" id="CH940651">
    <property type="protein sequence ID" value="EDW65812.1"/>
    <property type="molecule type" value="Genomic_DNA"/>
</dbReference>
<sequence length="120" mass="12542">MCMPYLGKWFSSGQRRRNSATGTPRPSLAPTPQQSNATIQTTNVNSVRASKKESSMPVKASHNTADAAKLKEIPASTAAQAAGTAVAQAPAAAAAGPAKPTTWWEYLGMNKNKKGSINSL</sequence>
<dbReference type="AlphaFoldDB" id="B4M2A8"/>
<evidence type="ECO:0000313" key="2">
    <source>
        <dbReference type="EMBL" id="EDW65812.1"/>
    </source>
</evidence>
<feature type="compositionally biased region" description="Polar residues" evidence="1">
    <location>
        <begin position="19"/>
        <end position="48"/>
    </location>
</feature>
<feature type="region of interest" description="Disordered" evidence="1">
    <location>
        <begin position="10"/>
        <end position="64"/>
    </location>
</feature>
<keyword evidence="3" id="KW-1185">Reference proteome</keyword>
<accession>B4M2A8</accession>
<dbReference type="KEGG" id="dvi:6631986"/>
<dbReference type="PhylomeDB" id="B4M2A8"/>
<dbReference type="eggNOG" id="ENOG502T864">
    <property type="taxonomic scope" value="Eukaryota"/>
</dbReference>
<evidence type="ECO:0000256" key="1">
    <source>
        <dbReference type="SAM" id="MobiDB-lite"/>
    </source>
</evidence>
<organism evidence="2 3">
    <name type="scientific">Drosophila virilis</name>
    <name type="common">Fruit fly</name>
    <dbReference type="NCBI Taxonomy" id="7244"/>
    <lineage>
        <taxon>Eukaryota</taxon>
        <taxon>Metazoa</taxon>
        <taxon>Ecdysozoa</taxon>
        <taxon>Arthropoda</taxon>
        <taxon>Hexapoda</taxon>
        <taxon>Insecta</taxon>
        <taxon>Pterygota</taxon>
        <taxon>Neoptera</taxon>
        <taxon>Endopterygota</taxon>
        <taxon>Diptera</taxon>
        <taxon>Brachycera</taxon>
        <taxon>Muscomorpha</taxon>
        <taxon>Ephydroidea</taxon>
        <taxon>Drosophilidae</taxon>
        <taxon>Drosophila</taxon>
    </lineage>
</organism>
<evidence type="ECO:0000313" key="3">
    <source>
        <dbReference type="Proteomes" id="UP000008792"/>
    </source>
</evidence>
<dbReference type="OrthoDB" id="7868526at2759"/>
<reference evidence="2 3" key="1">
    <citation type="journal article" date="2007" name="Nature">
        <title>Evolution of genes and genomes on the Drosophila phylogeny.</title>
        <authorList>
            <consortium name="Drosophila 12 Genomes Consortium"/>
            <person name="Clark A.G."/>
            <person name="Eisen M.B."/>
            <person name="Smith D.R."/>
            <person name="Bergman C.M."/>
            <person name="Oliver B."/>
            <person name="Markow T.A."/>
            <person name="Kaufman T.C."/>
            <person name="Kellis M."/>
            <person name="Gelbart W."/>
            <person name="Iyer V.N."/>
            <person name="Pollard D.A."/>
            <person name="Sackton T.B."/>
            <person name="Larracuente A.M."/>
            <person name="Singh N.D."/>
            <person name="Abad J.P."/>
            <person name="Abt D.N."/>
            <person name="Adryan B."/>
            <person name="Aguade M."/>
            <person name="Akashi H."/>
            <person name="Anderson W.W."/>
            <person name="Aquadro C.F."/>
            <person name="Ardell D.H."/>
            <person name="Arguello R."/>
            <person name="Artieri C.G."/>
            <person name="Barbash D.A."/>
            <person name="Barker D."/>
            <person name="Barsanti P."/>
            <person name="Batterham P."/>
            <person name="Batzoglou S."/>
            <person name="Begun D."/>
            <person name="Bhutkar A."/>
            <person name="Blanco E."/>
            <person name="Bosak S.A."/>
            <person name="Bradley R.K."/>
            <person name="Brand A.D."/>
            <person name="Brent M.R."/>
            <person name="Brooks A.N."/>
            <person name="Brown R.H."/>
            <person name="Butlin R.K."/>
            <person name="Caggese C."/>
            <person name="Calvi B.R."/>
            <person name="Bernardo de Carvalho A."/>
            <person name="Caspi A."/>
            <person name="Castrezana S."/>
            <person name="Celniker S.E."/>
            <person name="Chang J.L."/>
            <person name="Chapple C."/>
            <person name="Chatterji S."/>
            <person name="Chinwalla A."/>
            <person name="Civetta A."/>
            <person name="Clifton S.W."/>
            <person name="Comeron J.M."/>
            <person name="Costello J.C."/>
            <person name="Coyne J.A."/>
            <person name="Daub J."/>
            <person name="David R.G."/>
            <person name="Delcher A.L."/>
            <person name="Delehaunty K."/>
            <person name="Do C.B."/>
            <person name="Ebling H."/>
            <person name="Edwards K."/>
            <person name="Eickbush T."/>
            <person name="Evans J.D."/>
            <person name="Filipski A."/>
            <person name="Findeiss S."/>
            <person name="Freyhult E."/>
            <person name="Fulton L."/>
            <person name="Fulton R."/>
            <person name="Garcia A.C."/>
            <person name="Gardiner A."/>
            <person name="Garfield D.A."/>
            <person name="Garvin B.E."/>
            <person name="Gibson G."/>
            <person name="Gilbert D."/>
            <person name="Gnerre S."/>
            <person name="Godfrey J."/>
            <person name="Good R."/>
            <person name="Gotea V."/>
            <person name="Gravely B."/>
            <person name="Greenberg A.J."/>
            <person name="Griffiths-Jones S."/>
            <person name="Gross S."/>
            <person name="Guigo R."/>
            <person name="Gustafson E.A."/>
            <person name="Haerty W."/>
            <person name="Hahn M.W."/>
            <person name="Halligan D.L."/>
            <person name="Halpern A.L."/>
            <person name="Halter G.M."/>
            <person name="Han M.V."/>
            <person name="Heger A."/>
            <person name="Hillier L."/>
            <person name="Hinrichs A.S."/>
            <person name="Holmes I."/>
            <person name="Hoskins R.A."/>
            <person name="Hubisz M.J."/>
            <person name="Hultmark D."/>
            <person name="Huntley M.A."/>
            <person name="Jaffe D.B."/>
            <person name="Jagadeeshan S."/>
            <person name="Jeck W.R."/>
            <person name="Johnson J."/>
            <person name="Jones C.D."/>
            <person name="Jordan W.C."/>
            <person name="Karpen G.H."/>
            <person name="Kataoka E."/>
            <person name="Keightley P.D."/>
            <person name="Kheradpour P."/>
            <person name="Kirkness E.F."/>
            <person name="Koerich L.B."/>
            <person name="Kristiansen K."/>
            <person name="Kudrna D."/>
            <person name="Kulathinal R.J."/>
            <person name="Kumar S."/>
            <person name="Kwok R."/>
            <person name="Lander E."/>
            <person name="Langley C.H."/>
            <person name="Lapoint R."/>
            <person name="Lazzaro B.P."/>
            <person name="Lee S.J."/>
            <person name="Levesque L."/>
            <person name="Li R."/>
            <person name="Lin C.F."/>
            <person name="Lin M.F."/>
            <person name="Lindblad-Toh K."/>
            <person name="Llopart A."/>
            <person name="Long M."/>
            <person name="Low L."/>
            <person name="Lozovsky E."/>
            <person name="Lu J."/>
            <person name="Luo M."/>
            <person name="Machado C.A."/>
            <person name="Makalowski W."/>
            <person name="Marzo M."/>
            <person name="Matsuda M."/>
            <person name="Matzkin L."/>
            <person name="McAllister B."/>
            <person name="McBride C.S."/>
            <person name="McKernan B."/>
            <person name="McKernan K."/>
            <person name="Mendez-Lago M."/>
            <person name="Minx P."/>
            <person name="Mollenhauer M.U."/>
            <person name="Montooth K."/>
            <person name="Mount S.M."/>
            <person name="Mu X."/>
            <person name="Myers E."/>
            <person name="Negre B."/>
            <person name="Newfeld S."/>
            <person name="Nielsen R."/>
            <person name="Noor M.A."/>
            <person name="O'Grady P."/>
            <person name="Pachter L."/>
            <person name="Papaceit M."/>
            <person name="Parisi M.J."/>
            <person name="Parisi M."/>
            <person name="Parts L."/>
            <person name="Pedersen J.S."/>
            <person name="Pesole G."/>
            <person name="Phillippy A.M."/>
            <person name="Ponting C.P."/>
            <person name="Pop M."/>
            <person name="Porcelli D."/>
            <person name="Powell J.R."/>
            <person name="Prohaska S."/>
            <person name="Pruitt K."/>
            <person name="Puig M."/>
            <person name="Quesneville H."/>
            <person name="Ram K.R."/>
            <person name="Rand D."/>
            <person name="Rasmussen M.D."/>
            <person name="Reed L.K."/>
            <person name="Reenan R."/>
            <person name="Reily A."/>
            <person name="Remington K.A."/>
            <person name="Rieger T.T."/>
            <person name="Ritchie M.G."/>
            <person name="Robin C."/>
            <person name="Rogers Y.H."/>
            <person name="Rohde C."/>
            <person name="Rozas J."/>
            <person name="Rubenfield M.J."/>
            <person name="Ruiz A."/>
            <person name="Russo S."/>
            <person name="Salzberg S.L."/>
            <person name="Sanchez-Gracia A."/>
            <person name="Saranga D.J."/>
            <person name="Sato H."/>
            <person name="Schaeffer S.W."/>
            <person name="Schatz M.C."/>
            <person name="Schlenke T."/>
            <person name="Schwartz R."/>
            <person name="Segarra C."/>
            <person name="Singh R.S."/>
            <person name="Sirot L."/>
            <person name="Sirota M."/>
            <person name="Sisneros N.B."/>
            <person name="Smith C.D."/>
            <person name="Smith T.F."/>
            <person name="Spieth J."/>
            <person name="Stage D.E."/>
            <person name="Stark A."/>
            <person name="Stephan W."/>
            <person name="Strausberg R.L."/>
            <person name="Strempel S."/>
            <person name="Sturgill D."/>
            <person name="Sutton G."/>
            <person name="Sutton G.G."/>
            <person name="Tao W."/>
            <person name="Teichmann S."/>
            <person name="Tobari Y.N."/>
            <person name="Tomimura Y."/>
            <person name="Tsolas J.M."/>
            <person name="Valente V.L."/>
            <person name="Venter E."/>
            <person name="Venter J.C."/>
            <person name="Vicario S."/>
            <person name="Vieira F.G."/>
            <person name="Vilella A.J."/>
            <person name="Villasante A."/>
            <person name="Walenz B."/>
            <person name="Wang J."/>
            <person name="Wasserman M."/>
            <person name="Watts T."/>
            <person name="Wilson D."/>
            <person name="Wilson R.K."/>
            <person name="Wing R.A."/>
            <person name="Wolfner M.F."/>
            <person name="Wong A."/>
            <person name="Wong G.K."/>
            <person name="Wu C.I."/>
            <person name="Wu G."/>
            <person name="Yamamoto D."/>
            <person name="Yang H.P."/>
            <person name="Yang S.P."/>
            <person name="Yorke J.A."/>
            <person name="Yoshida K."/>
            <person name="Zdobnov E."/>
            <person name="Zhang P."/>
            <person name="Zhang Y."/>
            <person name="Zimin A.V."/>
            <person name="Baldwin J."/>
            <person name="Abdouelleil A."/>
            <person name="Abdulkadir J."/>
            <person name="Abebe A."/>
            <person name="Abera B."/>
            <person name="Abreu J."/>
            <person name="Acer S.C."/>
            <person name="Aftuck L."/>
            <person name="Alexander A."/>
            <person name="An P."/>
            <person name="Anderson E."/>
            <person name="Anderson S."/>
            <person name="Arachi H."/>
            <person name="Azer M."/>
            <person name="Bachantsang P."/>
            <person name="Barry A."/>
            <person name="Bayul T."/>
            <person name="Berlin A."/>
            <person name="Bessette D."/>
            <person name="Bloom T."/>
            <person name="Blye J."/>
            <person name="Boguslavskiy L."/>
            <person name="Bonnet C."/>
            <person name="Boukhgalter B."/>
            <person name="Bourzgui I."/>
            <person name="Brown A."/>
            <person name="Cahill P."/>
            <person name="Channer S."/>
            <person name="Cheshatsang Y."/>
            <person name="Chuda L."/>
            <person name="Citroen M."/>
            <person name="Collymore A."/>
            <person name="Cooke P."/>
            <person name="Costello M."/>
            <person name="D'Aco K."/>
            <person name="Daza R."/>
            <person name="De Haan G."/>
            <person name="DeGray S."/>
            <person name="DeMaso C."/>
            <person name="Dhargay N."/>
            <person name="Dooley K."/>
            <person name="Dooley E."/>
            <person name="Doricent M."/>
            <person name="Dorje P."/>
            <person name="Dorjee K."/>
            <person name="Dupes A."/>
            <person name="Elong R."/>
            <person name="Falk J."/>
            <person name="Farina A."/>
            <person name="Faro S."/>
            <person name="Ferguson D."/>
            <person name="Fisher S."/>
            <person name="Foley C.D."/>
            <person name="Franke A."/>
            <person name="Friedrich D."/>
            <person name="Gadbois L."/>
            <person name="Gearin G."/>
            <person name="Gearin C.R."/>
            <person name="Giannoukos G."/>
            <person name="Goode T."/>
            <person name="Graham J."/>
            <person name="Grandbois E."/>
            <person name="Grewal S."/>
            <person name="Gyaltsen K."/>
            <person name="Hafez N."/>
            <person name="Hagos B."/>
            <person name="Hall J."/>
            <person name="Henson C."/>
            <person name="Hollinger A."/>
            <person name="Honan T."/>
            <person name="Huard M.D."/>
            <person name="Hughes L."/>
            <person name="Hurhula B."/>
            <person name="Husby M.E."/>
            <person name="Kamat A."/>
            <person name="Kanga B."/>
            <person name="Kashin S."/>
            <person name="Khazanovich D."/>
            <person name="Kisner P."/>
            <person name="Lance K."/>
            <person name="Lara M."/>
            <person name="Lee W."/>
            <person name="Lennon N."/>
            <person name="Letendre F."/>
            <person name="LeVine R."/>
            <person name="Lipovsky A."/>
            <person name="Liu X."/>
            <person name="Liu J."/>
            <person name="Liu S."/>
            <person name="Lokyitsang T."/>
            <person name="Lokyitsang Y."/>
            <person name="Lubonja R."/>
            <person name="Lui A."/>
            <person name="MacDonald P."/>
            <person name="Magnisalis V."/>
            <person name="Maru K."/>
            <person name="Matthews C."/>
            <person name="McCusker W."/>
            <person name="McDonough S."/>
            <person name="Mehta T."/>
            <person name="Meldrim J."/>
            <person name="Meneus L."/>
            <person name="Mihai O."/>
            <person name="Mihalev A."/>
            <person name="Mihova T."/>
            <person name="Mittelman R."/>
            <person name="Mlenga V."/>
            <person name="Montmayeur A."/>
            <person name="Mulrain L."/>
            <person name="Navidi A."/>
            <person name="Naylor J."/>
            <person name="Negash T."/>
            <person name="Nguyen T."/>
            <person name="Nguyen N."/>
            <person name="Nicol R."/>
            <person name="Norbu C."/>
            <person name="Norbu N."/>
            <person name="Novod N."/>
            <person name="O'Neill B."/>
            <person name="Osman S."/>
            <person name="Markiewicz E."/>
            <person name="Oyono O.L."/>
            <person name="Patti C."/>
            <person name="Phunkhang P."/>
            <person name="Pierre F."/>
            <person name="Priest M."/>
            <person name="Raghuraman S."/>
            <person name="Rege F."/>
            <person name="Reyes R."/>
            <person name="Rise C."/>
            <person name="Rogov P."/>
            <person name="Ross K."/>
            <person name="Ryan E."/>
            <person name="Settipalli S."/>
            <person name="Shea T."/>
            <person name="Sherpa N."/>
            <person name="Shi L."/>
            <person name="Shih D."/>
            <person name="Sparrow T."/>
            <person name="Spaulding J."/>
            <person name="Stalker J."/>
            <person name="Stange-Thomann N."/>
            <person name="Stavropoulos S."/>
            <person name="Stone C."/>
            <person name="Strader C."/>
            <person name="Tesfaye S."/>
            <person name="Thomson T."/>
            <person name="Thoulutsang Y."/>
            <person name="Thoulutsang D."/>
            <person name="Topham K."/>
            <person name="Topping I."/>
            <person name="Tsamla T."/>
            <person name="Vassiliev H."/>
            <person name="Vo A."/>
            <person name="Wangchuk T."/>
            <person name="Wangdi T."/>
            <person name="Weiand M."/>
            <person name="Wilkinson J."/>
            <person name="Wilson A."/>
            <person name="Yadav S."/>
            <person name="Young G."/>
            <person name="Yu Q."/>
            <person name="Zembek L."/>
            <person name="Zhong D."/>
            <person name="Zimmer A."/>
            <person name="Zwirko Z."/>
            <person name="Jaffe D.B."/>
            <person name="Alvarez P."/>
            <person name="Brockman W."/>
            <person name="Butler J."/>
            <person name="Chin C."/>
            <person name="Gnerre S."/>
            <person name="Grabherr M."/>
            <person name="Kleber M."/>
            <person name="Mauceli E."/>
            <person name="MacCallum I."/>
        </authorList>
    </citation>
    <scope>NUCLEOTIDE SEQUENCE [LARGE SCALE GENOMIC DNA]</scope>
    <source>
        <strain evidence="3">Tucson 15010-1051.87</strain>
    </source>
</reference>
<dbReference type="Proteomes" id="UP000008792">
    <property type="component" value="Unassembled WGS sequence"/>
</dbReference>
<dbReference type="InParanoid" id="B4M2A8"/>
<dbReference type="OMA" id="RRSWWGY"/>
<protein>
    <submittedName>
        <fullName evidence="2">Uncharacterized protein</fullName>
    </submittedName>
</protein>